<feature type="transmembrane region" description="Helical" evidence="1">
    <location>
        <begin position="60"/>
        <end position="81"/>
    </location>
</feature>
<evidence type="ECO:0000256" key="1">
    <source>
        <dbReference type="SAM" id="Phobius"/>
    </source>
</evidence>
<reference evidence="2 3" key="1">
    <citation type="submission" date="2020-02" db="EMBL/GenBank/DDBJ databases">
        <title>Genome sequence of the type strain CGMCC 1.15528 of Mesorhizobium zhangyense.</title>
        <authorList>
            <person name="Gao J."/>
            <person name="Sun J."/>
        </authorList>
    </citation>
    <scope>NUCLEOTIDE SEQUENCE [LARGE SCALE GENOMIC DNA]</scope>
    <source>
        <strain evidence="2 3">CGMCC 1.15528</strain>
    </source>
</reference>
<keyword evidence="1" id="KW-0812">Transmembrane</keyword>
<keyword evidence="1" id="KW-0472">Membrane</keyword>
<proteinExistence type="predicted"/>
<dbReference type="EMBL" id="JAAKZG010000005">
    <property type="protein sequence ID" value="NGN42068.1"/>
    <property type="molecule type" value="Genomic_DNA"/>
</dbReference>
<sequence length="84" mass="9249">MADRDKDSSAESRRILDRIAREADSSGSSLVSRTVKRARDHVSAADVDEKDWVDHLGTRIGRVLGLVICVGLLAWLVMFLVRGA</sequence>
<protein>
    <submittedName>
        <fullName evidence="2">Uncharacterized protein</fullName>
    </submittedName>
</protein>
<evidence type="ECO:0000313" key="3">
    <source>
        <dbReference type="Proteomes" id="UP000481252"/>
    </source>
</evidence>
<keyword evidence="1" id="KW-1133">Transmembrane helix</keyword>
<evidence type="ECO:0000313" key="2">
    <source>
        <dbReference type="EMBL" id="NGN42068.1"/>
    </source>
</evidence>
<keyword evidence="3" id="KW-1185">Reference proteome</keyword>
<comment type="caution">
    <text evidence="2">The sequence shown here is derived from an EMBL/GenBank/DDBJ whole genome shotgun (WGS) entry which is preliminary data.</text>
</comment>
<dbReference type="Proteomes" id="UP000481252">
    <property type="component" value="Unassembled WGS sequence"/>
</dbReference>
<name>A0A7C9VDX2_9HYPH</name>
<dbReference type="AlphaFoldDB" id="A0A7C9VDX2"/>
<organism evidence="2 3">
    <name type="scientific">Mesorhizobium zhangyense</name>
    <dbReference type="NCBI Taxonomy" id="1776730"/>
    <lineage>
        <taxon>Bacteria</taxon>
        <taxon>Pseudomonadati</taxon>
        <taxon>Pseudomonadota</taxon>
        <taxon>Alphaproteobacteria</taxon>
        <taxon>Hyphomicrobiales</taxon>
        <taxon>Phyllobacteriaceae</taxon>
        <taxon>Mesorhizobium</taxon>
    </lineage>
</organism>
<gene>
    <name evidence="2" type="ORF">G6N74_13440</name>
</gene>
<dbReference type="RefSeq" id="WP_165118112.1">
    <property type="nucleotide sequence ID" value="NZ_JAAKZG010000005.1"/>
</dbReference>
<accession>A0A7C9VDX2</accession>